<name>A0A974DWK8_XENLA</name>
<dbReference type="EMBL" id="CM004467">
    <property type="protein sequence ID" value="OCT98301.1"/>
    <property type="molecule type" value="Genomic_DNA"/>
</dbReference>
<organism evidence="1 2">
    <name type="scientific">Xenopus laevis</name>
    <name type="common">African clawed frog</name>
    <dbReference type="NCBI Taxonomy" id="8355"/>
    <lineage>
        <taxon>Eukaryota</taxon>
        <taxon>Metazoa</taxon>
        <taxon>Chordata</taxon>
        <taxon>Craniata</taxon>
        <taxon>Vertebrata</taxon>
        <taxon>Euteleostomi</taxon>
        <taxon>Amphibia</taxon>
        <taxon>Batrachia</taxon>
        <taxon>Anura</taxon>
        <taxon>Pipoidea</taxon>
        <taxon>Pipidae</taxon>
        <taxon>Xenopodinae</taxon>
        <taxon>Xenopus</taxon>
        <taxon>Xenopus</taxon>
    </lineage>
</organism>
<protein>
    <submittedName>
        <fullName evidence="1">Uncharacterized protein</fullName>
    </submittedName>
</protein>
<sequence>MPISRDLLATISSCSRLQLCSLPSLLLPLSVSQQAPRSGAANVRPLLGVSSPPHLLPATEQHGCPSTWIICLPLFPSSPQLPPFPPMAPGYYSPAASPKFMNGTWA</sequence>
<accession>A0A974DWK8</accession>
<gene>
    <name evidence="1" type="ORF">XELAEV_18010532mg</name>
</gene>
<evidence type="ECO:0000313" key="1">
    <source>
        <dbReference type="EMBL" id="OCT98301.1"/>
    </source>
</evidence>
<evidence type="ECO:0000313" key="2">
    <source>
        <dbReference type="Proteomes" id="UP000694892"/>
    </source>
</evidence>
<proteinExistence type="predicted"/>
<reference evidence="2" key="1">
    <citation type="journal article" date="2016" name="Nature">
        <title>Genome evolution in the allotetraploid frog Xenopus laevis.</title>
        <authorList>
            <person name="Session A.M."/>
            <person name="Uno Y."/>
            <person name="Kwon T."/>
            <person name="Chapman J.A."/>
            <person name="Toyoda A."/>
            <person name="Takahashi S."/>
            <person name="Fukui A."/>
            <person name="Hikosaka A."/>
            <person name="Suzuki A."/>
            <person name="Kondo M."/>
            <person name="van Heeringen S.J."/>
            <person name="Quigley I."/>
            <person name="Heinz S."/>
            <person name="Ogino H."/>
            <person name="Ochi H."/>
            <person name="Hellsten U."/>
            <person name="Lyons J.B."/>
            <person name="Simakov O."/>
            <person name="Putnam N."/>
            <person name="Stites J."/>
            <person name="Kuroki Y."/>
            <person name="Tanaka T."/>
            <person name="Michiue T."/>
            <person name="Watanabe M."/>
            <person name="Bogdanovic O."/>
            <person name="Lister R."/>
            <person name="Georgiou G."/>
            <person name="Paranjpe S.S."/>
            <person name="van Kruijsbergen I."/>
            <person name="Shu S."/>
            <person name="Carlson J."/>
            <person name="Kinoshita T."/>
            <person name="Ohta Y."/>
            <person name="Mawaribuchi S."/>
            <person name="Jenkins J."/>
            <person name="Grimwood J."/>
            <person name="Schmutz J."/>
            <person name="Mitros T."/>
            <person name="Mozaffari S.V."/>
            <person name="Suzuki Y."/>
            <person name="Haramoto Y."/>
            <person name="Yamamoto T.S."/>
            <person name="Takagi C."/>
            <person name="Heald R."/>
            <person name="Miller K."/>
            <person name="Haudenschild C."/>
            <person name="Kitzman J."/>
            <person name="Nakayama T."/>
            <person name="Izutsu Y."/>
            <person name="Robert J."/>
            <person name="Fortriede J."/>
            <person name="Burns K."/>
            <person name="Lotay V."/>
            <person name="Karimi K."/>
            <person name="Yasuoka Y."/>
            <person name="Dichmann D.S."/>
            <person name="Flajnik M.F."/>
            <person name="Houston D.W."/>
            <person name="Shendure J."/>
            <person name="DuPasquier L."/>
            <person name="Vize P.D."/>
            <person name="Zorn A.M."/>
            <person name="Ito M."/>
            <person name="Marcotte E.M."/>
            <person name="Wallingford J.B."/>
            <person name="Ito Y."/>
            <person name="Asashima M."/>
            <person name="Ueno N."/>
            <person name="Matsuda Y."/>
            <person name="Veenstra G.J."/>
            <person name="Fujiyama A."/>
            <person name="Harland R.M."/>
            <person name="Taira M."/>
            <person name="Rokhsar D.S."/>
        </authorList>
    </citation>
    <scope>NUCLEOTIDE SEQUENCE [LARGE SCALE GENOMIC DNA]</scope>
    <source>
        <strain evidence="2">J</strain>
    </source>
</reference>
<dbReference type="AlphaFoldDB" id="A0A974DWK8"/>
<dbReference type="Proteomes" id="UP000694892">
    <property type="component" value="Chromosome 1S"/>
</dbReference>